<dbReference type="AlphaFoldDB" id="A0AA35SAE7"/>
<evidence type="ECO:0000313" key="1">
    <source>
        <dbReference type="EMBL" id="CAI8025608.1"/>
    </source>
</evidence>
<evidence type="ECO:0000313" key="2">
    <source>
        <dbReference type="Proteomes" id="UP001174909"/>
    </source>
</evidence>
<dbReference type="EMBL" id="CASHTH010002168">
    <property type="protein sequence ID" value="CAI8025608.1"/>
    <property type="molecule type" value="Genomic_DNA"/>
</dbReference>
<sequence length="47" mass="5355">MICSRFKKNCGMQGPSGGTLDWGSRSKRPIYRLSTRTRMTSTINFRA</sequence>
<protein>
    <submittedName>
        <fullName evidence="1">Uncharacterized protein</fullName>
    </submittedName>
</protein>
<accession>A0AA35SAE7</accession>
<proteinExistence type="predicted"/>
<comment type="caution">
    <text evidence="1">The sequence shown here is derived from an EMBL/GenBank/DDBJ whole genome shotgun (WGS) entry which is preliminary data.</text>
</comment>
<reference evidence="1" key="1">
    <citation type="submission" date="2023-03" db="EMBL/GenBank/DDBJ databases">
        <authorList>
            <person name="Steffen K."/>
            <person name="Cardenas P."/>
        </authorList>
    </citation>
    <scope>NUCLEOTIDE SEQUENCE</scope>
</reference>
<name>A0AA35SAE7_GEOBA</name>
<organism evidence="1 2">
    <name type="scientific">Geodia barretti</name>
    <name type="common">Barrett's horny sponge</name>
    <dbReference type="NCBI Taxonomy" id="519541"/>
    <lineage>
        <taxon>Eukaryota</taxon>
        <taxon>Metazoa</taxon>
        <taxon>Porifera</taxon>
        <taxon>Demospongiae</taxon>
        <taxon>Heteroscleromorpha</taxon>
        <taxon>Tetractinellida</taxon>
        <taxon>Astrophorina</taxon>
        <taxon>Geodiidae</taxon>
        <taxon>Geodia</taxon>
    </lineage>
</organism>
<keyword evidence="2" id="KW-1185">Reference proteome</keyword>
<gene>
    <name evidence="1" type="ORF">GBAR_LOCUS14770</name>
</gene>
<dbReference type="Proteomes" id="UP001174909">
    <property type="component" value="Unassembled WGS sequence"/>
</dbReference>